<name>A0A5C3KRH6_COPMA</name>
<dbReference type="AlphaFoldDB" id="A0A5C3KRH6"/>
<sequence length="106" mass="12167">MSGGLDKLAMLPFDLDDKFDLRENSLLPGPVNAIYLEIHRLHKYYSSFLFPRIQETMASHPKLVALDTDGTFWTGQLNEKLWGKGPNAKPKLSDNIQYISTKTYHR</sequence>
<gene>
    <name evidence="1" type="ORF">FA15DRAFT_519056</name>
</gene>
<accession>A0A5C3KRH6</accession>
<keyword evidence="2" id="KW-1185">Reference proteome</keyword>
<proteinExistence type="predicted"/>
<organism evidence="1 2">
    <name type="scientific">Coprinopsis marcescibilis</name>
    <name type="common">Agaric fungus</name>
    <name type="synonym">Psathyrella marcescibilis</name>
    <dbReference type="NCBI Taxonomy" id="230819"/>
    <lineage>
        <taxon>Eukaryota</taxon>
        <taxon>Fungi</taxon>
        <taxon>Dikarya</taxon>
        <taxon>Basidiomycota</taxon>
        <taxon>Agaricomycotina</taxon>
        <taxon>Agaricomycetes</taxon>
        <taxon>Agaricomycetidae</taxon>
        <taxon>Agaricales</taxon>
        <taxon>Agaricineae</taxon>
        <taxon>Psathyrellaceae</taxon>
        <taxon>Coprinopsis</taxon>
    </lineage>
</organism>
<dbReference type="OrthoDB" id="10252235at2759"/>
<dbReference type="EMBL" id="ML210241">
    <property type="protein sequence ID" value="TFK22413.1"/>
    <property type="molecule type" value="Genomic_DNA"/>
</dbReference>
<dbReference type="Proteomes" id="UP000307440">
    <property type="component" value="Unassembled WGS sequence"/>
</dbReference>
<evidence type="ECO:0000313" key="1">
    <source>
        <dbReference type="EMBL" id="TFK22413.1"/>
    </source>
</evidence>
<reference evidence="1 2" key="1">
    <citation type="journal article" date="2019" name="Nat. Ecol. Evol.">
        <title>Megaphylogeny resolves global patterns of mushroom evolution.</title>
        <authorList>
            <person name="Varga T."/>
            <person name="Krizsan K."/>
            <person name="Foldi C."/>
            <person name="Dima B."/>
            <person name="Sanchez-Garcia M."/>
            <person name="Sanchez-Ramirez S."/>
            <person name="Szollosi G.J."/>
            <person name="Szarkandi J.G."/>
            <person name="Papp V."/>
            <person name="Albert L."/>
            <person name="Andreopoulos W."/>
            <person name="Angelini C."/>
            <person name="Antonin V."/>
            <person name="Barry K.W."/>
            <person name="Bougher N.L."/>
            <person name="Buchanan P."/>
            <person name="Buyck B."/>
            <person name="Bense V."/>
            <person name="Catcheside P."/>
            <person name="Chovatia M."/>
            <person name="Cooper J."/>
            <person name="Damon W."/>
            <person name="Desjardin D."/>
            <person name="Finy P."/>
            <person name="Geml J."/>
            <person name="Haridas S."/>
            <person name="Hughes K."/>
            <person name="Justo A."/>
            <person name="Karasinski D."/>
            <person name="Kautmanova I."/>
            <person name="Kiss B."/>
            <person name="Kocsube S."/>
            <person name="Kotiranta H."/>
            <person name="LaButti K.M."/>
            <person name="Lechner B.E."/>
            <person name="Liimatainen K."/>
            <person name="Lipzen A."/>
            <person name="Lukacs Z."/>
            <person name="Mihaltcheva S."/>
            <person name="Morgado L.N."/>
            <person name="Niskanen T."/>
            <person name="Noordeloos M.E."/>
            <person name="Ohm R.A."/>
            <person name="Ortiz-Santana B."/>
            <person name="Ovrebo C."/>
            <person name="Racz N."/>
            <person name="Riley R."/>
            <person name="Savchenko A."/>
            <person name="Shiryaev A."/>
            <person name="Soop K."/>
            <person name="Spirin V."/>
            <person name="Szebenyi C."/>
            <person name="Tomsovsky M."/>
            <person name="Tulloss R.E."/>
            <person name="Uehling J."/>
            <person name="Grigoriev I.V."/>
            <person name="Vagvolgyi C."/>
            <person name="Papp T."/>
            <person name="Martin F.M."/>
            <person name="Miettinen O."/>
            <person name="Hibbett D.S."/>
            <person name="Nagy L.G."/>
        </authorList>
    </citation>
    <scope>NUCLEOTIDE SEQUENCE [LARGE SCALE GENOMIC DNA]</scope>
    <source>
        <strain evidence="1 2">CBS 121175</strain>
    </source>
</reference>
<protein>
    <submittedName>
        <fullName evidence="1">Uncharacterized protein</fullName>
    </submittedName>
</protein>
<evidence type="ECO:0000313" key="2">
    <source>
        <dbReference type="Proteomes" id="UP000307440"/>
    </source>
</evidence>